<name>A0A1C7M2A4_GRIFR</name>
<accession>A0A1C7M2A4</accession>
<evidence type="ECO:0000313" key="2">
    <source>
        <dbReference type="Proteomes" id="UP000092993"/>
    </source>
</evidence>
<organism evidence="1 2">
    <name type="scientific">Grifola frondosa</name>
    <name type="common">Maitake</name>
    <name type="synonym">Polyporus frondosus</name>
    <dbReference type="NCBI Taxonomy" id="5627"/>
    <lineage>
        <taxon>Eukaryota</taxon>
        <taxon>Fungi</taxon>
        <taxon>Dikarya</taxon>
        <taxon>Basidiomycota</taxon>
        <taxon>Agaricomycotina</taxon>
        <taxon>Agaricomycetes</taxon>
        <taxon>Polyporales</taxon>
        <taxon>Grifolaceae</taxon>
        <taxon>Grifola</taxon>
    </lineage>
</organism>
<reference evidence="1 2" key="1">
    <citation type="submission" date="2016-03" db="EMBL/GenBank/DDBJ databases">
        <title>Whole genome sequencing of Grifola frondosa 9006-11.</title>
        <authorList>
            <person name="Min B."/>
            <person name="Park H."/>
            <person name="Kim J.-G."/>
            <person name="Cho H."/>
            <person name="Oh Y.-L."/>
            <person name="Kong W.-S."/>
            <person name="Choi I.-G."/>
        </authorList>
    </citation>
    <scope>NUCLEOTIDE SEQUENCE [LARGE SCALE GENOMIC DNA]</scope>
    <source>
        <strain evidence="1 2">9006-11</strain>
    </source>
</reference>
<dbReference type="EMBL" id="LUGG01000011">
    <property type="protein sequence ID" value="OBZ71093.1"/>
    <property type="molecule type" value="Genomic_DNA"/>
</dbReference>
<keyword evidence="2" id="KW-1185">Reference proteome</keyword>
<evidence type="ECO:0000313" key="1">
    <source>
        <dbReference type="EMBL" id="OBZ71093.1"/>
    </source>
</evidence>
<dbReference type="Proteomes" id="UP000092993">
    <property type="component" value="Unassembled WGS sequence"/>
</dbReference>
<protein>
    <submittedName>
        <fullName evidence="1">Uncharacterized protein</fullName>
    </submittedName>
</protein>
<dbReference type="AlphaFoldDB" id="A0A1C7M2A4"/>
<sequence length="87" mass="9343">MNELVESKVAHAVNVLKFTIKRFEEAAAEGDMATIRSAQVACASVEAWAMEATLGHPDVLPVTCGAIEEADEEDDNESVVVPTRQSI</sequence>
<comment type="caution">
    <text evidence="1">The sequence shown here is derived from an EMBL/GenBank/DDBJ whole genome shotgun (WGS) entry which is preliminary data.</text>
</comment>
<gene>
    <name evidence="1" type="ORF">A0H81_08552</name>
</gene>
<proteinExistence type="predicted"/>